<comment type="caution">
    <text evidence="2">The sequence shown here is derived from an EMBL/GenBank/DDBJ whole genome shotgun (WGS) entry which is preliminary data.</text>
</comment>
<organism evidence="2 3">
    <name type="scientific">Thermoproteota archaeon</name>
    <dbReference type="NCBI Taxonomy" id="2056631"/>
    <lineage>
        <taxon>Archaea</taxon>
        <taxon>Thermoproteota</taxon>
    </lineage>
</organism>
<feature type="transmembrane region" description="Helical" evidence="1">
    <location>
        <begin position="182"/>
        <end position="204"/>
    </location>
</feature>
<keyword evidence="1" id="KW-0812">Transmembrane</keyword>
<feature type="transmembrane region" description="Helical" evidence="1">
    <location>
        <begin position="33"/>
        <end position="63"/>
    </location>
</feature>
<evidence type="ECO:0000313" key="3">
    <source>
        <dbReference type="Proteomes" id="UP000278475"/>
    </source>
</evidence>
<gene>
    <name evidence="2" type="ORF">DRJ31_05305</name>
</gene>
<accession>A0A497ERY3</accession>
<evidence type="ECO:0000313" key="2">
    <source>
        <dbReference type="EMBL" id="RLE49338.1"/>
    </source>
</evidence>
<proteinExistence type="predicted"/>
<feature type="transmembrane region" description="Helical" evidence="1">
    <location>
        <begin position="210"/>
        <end position="230"/>
    </location>
</feature>
<keyword evidence="1" id="KW-1133">Transmembrane helix</keyword>
<evidence type="ECO:0000256" key="1">
    <source>
        <dbReference type="SAM" id="Phobius"/>
    </source>
</evidence>
<protein>
    <submittedName>
        <fullName evidence="2">Uncharacterized protein</fullName>
    </submittedName>
</protein>
<dbReference type="Proteomes" id="UP000278475">
    <property type="component" value="Unassembled WGS sequence"/>
</dbReference>
<reference evidence="2 3" key="1">
    <citation type="submission" date="2018-06" db="EMBL/GenBank/DDBJ databases">
        <title>Extensive metabolic versatility and redundancy in microbially diverse, dynamic hydrothermal sediments.</title>
        <authorList>
            <person name="Dombrowski N."/>
            <person name="Teske A."/>
            <person name="Baker B.J."/>
        </authorList>
    </citation>
    <scope>NUCLEOTIDE SEQUENCE [LARGE SCALE GENOMIC DNA]</scope>
    <source>
        <strain evidence="2">B66_G16</strain>
    </source>
</reference>
<keyword evidence="1" id="KW-0472">Membrane</keyword>
<dbReference type="EMBL" id="QMQV01000040">
    <property type="protein sequence ID" value="RLE49338.1"/>
    <property type="molecule type" value="Genomic_DNA"/>
</dbReference>
<sequence>MRISFSINKHKNIRFAKKAFRFKINRTKAKVKIVCLITPLLLVMLIAKMVLPLIIVLSLYFALNLLKKLNKAVYDKLKSIEHSRNSYLRLLHYALAKAAFKHPVVALYAIRAYEKFNDKLSLRLIRKALSGYWLSTHDVLKNMSNLRHDGDVLVLSNQPPLEKAKLCYLNLLSLTVEHLETFGSVIIALTAMLPIPILIVSFFYDIASSWFFMLLPLLYTFLQLILLILLRTYGG</sequence>
<dbReference type="AlphaFoldDB" id="A0A497ERY3"/>
<name>A0A497ERY3_9CREN</name>